<dbReference type="Proteomes" id="UP000494165">
    <property type="component" value="Unassembled WGS sequence"/>
</dbReference>
<dbReference type="Gene3D" id="2.60.40.10">
    <property type="entry name" value="Immunoglobulins"/>
    <property type="match status" value="1"/>
</dbReference>
<keyword evidence="5" id="KW-1185">Reference proteome</keyword>
<feature type="region of interest" description="Disordered" evidence="1">
    <location>
        <begin position="193"/>
        <end position="213"/>
    </location>
</feature>
<dbReference type="PROSITE" id="PS50835">
    <property type="entry name" value="IG_LIKE"/>
    <property type="match status" value="1"/>
</dbReference>
<evidence type="ECO:0000313" key="5">
    <source>
        <dbReference type="Proteomes" id="UP000494165"/>
    </source>
</evidence>
<dbReference type="InterPro" id="IPR003599">
    <property type="entry name" value="Ig_sub"/>
</dbReference>
<reference evidence="4 5" key="1">
    <citation type="submission" date="2020-04" db="EMBL/GenBank/DDBJ databases">
        <authorList>
            <person name="Alioto T."/>
            <person name="Alioto T."/>
            <person name="Gomez Garrido J."/>
        </authorList>
    </citation>
    <scope>NUCLEOTIDE SEQUENCE [LARGE SCALE GENOMIC DNA]</scope>
</reference>
<dbReference type="InterPro" id="IPR003598">
    <property type="entry name" value="Ig_sub2"/>
</dbReference>
<feature type="transmembrane region" description="Helical" evidence="2">
    <location>
        <begin position="9"/>
        <end position="30"/>
    </location>
</feature>
<dbReference type="EMBL" id="CADEPI010000371">
    <property type="protein sequence ID" value="CAB3384760.1"/>
    <property type="molecule type" value="Genomic_DNA"/>
</dbReference>
<dbReference type="Pfam" id="PF13927">
    <property type="entry name" value="Ig_3"/>
    <property type="match status" value="1"/>
</dbReference>
<evidence type="ECO:0000256" key="2">
    <source>
        <dbReference type="SAM" id="Phobius"/>
    </source>
</evidence>
<keyword evidence="2" id="KW-0472">Membrane</keyword>
<sequence>MYSRFRRIYLFFLQMMVLVGVIAGLLGAAWGGHVQQEVAEGSSVTLPCLSTADGEHQFQFWMLDDDSIVGPDNPGDRKKYTYEVLSGNLSIRAVNVDDSGHYRCVAKGWKSPIFNIEQVELVVHKDWEEVWADDTGVNILRGVLALTALCVCGGVACVLLRMRRHNYLKSEGSQLFCRPIYKSERIVPVDLSDEEDELQQNEGTSSPQRRASNVEINVLETDLPRTLNSMYRSN</sequence>
<accession>A0A8S1E3J9</accession>
<proteinExistence type="predicted"/>
<feature type="domain" description="Ig-like" evidence="3">
    <location>
        <begin position="37"/>
        <end position="106"/>
    </location>
</feature>
<dbReference type="SMART" id="SM00408">
    <property type="entry name" value="IGc2"/>
    <property type="match status" value="1"/>
</dbReference>
<evidence type="ECO:0000313" key="4">
    <source>
        <dbReference type="EMBL" id="CAB3384760.1"/>
    </source>
</evidence>
<evidence type="ECO:0000259" key="3">
    <source>
        <dbReference type="PROSITE" id="PS50835"/>
    </source>
</evidence>
<dbReference type="AlphaFoldDB" id="A0A8S1E3J9"/>
<dbReference type="CDD" id="cd00096">
    <property type="entry name" value="Ig"/>
    <property type="match status" value="1"/>
</dbReference>
<name>A0A8S1E3J9_9INSE</name>
<dbReference type="SMART" id="SM00409">
    <property type="entry name" value="IG"/>
    <property type="match status" value="1"/>
</dbReference>
<dbReference type="OrthoDB" id="10258440at2759"/>
<dbReference type="InterPro" id="IPR013783">
    <property type="entry name" value="Ig-like_fold"/>
</dbReference>
<feature type="compositionally biased region" description="Polar residues" evidence="1">
    <location>
        <begin position="200"/>
        <end position="213"/>
    </location>
</feature>
<feature type="transmembrane region" description="Helical" evidence="2">
    <location>
        <begin position="139"/>
        <end position="160"/>
    </location>
</feature>
<keyword evidence="2" id="KW-0812">Transmembrane</keyword>
<dbReference type="InterPro" id="IPR036179">
    <property type="entry name" value="Ig-like_dom_sf"/>
</dbReference>
<keyword evidence="2" id="KW-1133">Transmembrane helix</keyword>
<evidence type="ECO:0000256" key="1">
    <source>
        <dbReference type="SAM" id="MobiDB-lite"/>
    </source>
</evidence>
<protein>
    <recommendedName>
        <fullName evidence="3">Ig-like domain-containing protein</fullName>
    </recommendedName>
</protein>
<gene>
    <name evidence="4" type="ORF">CLODIP_2_CD13543</name>
</gene>
<organism evidence="4 5">
    <name type="scientific">Cloeon dipterum</name>
    <dbReference type="NCBI Taxonomy" id="197152"/>
    <lineage>
        <taxon>Eukaryota</taxon>
        <taxon>Metazoa</taxon>
        <taxon>Ecdysozoa</taxon>
        <taxon>Arthropoda</taxon>
        <taxon>Hexapoda</taxon>
        <taxon>Insecta</taxon>
        <taxon>Pterygota</taxon>
        <taxon>Palaeoptera</taxon>
        <taxon>Ephemeroptera</taxon>
        <taxon>Pisciforma</taxon>
        <taxon>Baetidae</taxon>
        <taxon>Cloeon</taxon>
    </lineage>
</organism>
<dbReference type="SUPFAM" id="SSF48726">
    <property type="entry name" value="Immunoglobulin"/>
    <property type="match status" value="1"/>
</dbReference>
<comment type="caution">
    <text evidence="4">The sequence shown here is derived from an EMBL/GenBank/DDBJ whole genome shotgun (WGS) entry which is preliminary data.</text>
</comment>
<dbReference type="InterPro" id="IPR007110">
    <property type="entry name" value="Ig-like_dom"/>
</dbReference>